<accession>A0ABN9M7X8</accession>
<gene>
    <name evidence="2" type="ORF">RIMI_LOCUS17698609</name>
</gene>
<dbReference type="InterPro" id="IPR000477">
    <property type="entry name" value="RT_dom"/>
</dbReference>
<dbReference type="PROSITE" id="PS50878">
    <property type="entry name" value="RT_POL"/>
    <property type="match status" value="1"/>
</dbReference>
<keyword evidence="3" id="KW-1185">Reference proteome</keyword>
<evidence type="ECO:0000313" key="2">
    <source>
        <dbReference type="EMBL" id="CAJ0961286.1"/>
    </source>
</evidence>
<evidence type="ECO:0000313" key="3">
    <source>
        <dbReference type="Proteomes" id="UP001176940"/>
    </source>
</evidence>
<dbReference type="Proteomes" id="UP001176940">
    <property type="component" value="Unassembled WGS sequence"/>
</dbReference>
<evidence type="ECO:0000259" key="1">
    <source>
        <dbReference type="PROSITE" id="PS50878"/>
    </source>
</evidence>
<name>A0ABN9M7X8_9NEOB</name>
<dbReference type="PANTHER" id="PTHR21301">
    <property type="entry name" value="REVERSE TRANSCRIPTASE"/>
    <property type="match status" value="1"/>
</dbReference>
<dbReference type="PANTHER" id="PTHR21301:SF12">
    <property type="match status" value="1"/>
</dbReference>
<comment type="caution">
    <text evidence="2">The sequence shown here is derived from an EMBL/GenBank/DDBJ whole genome shotgun (WGS) entry which is preliminary data.</text>
</comment>
<sequence>MDIDEFHRDAHSGKFHFHTNLTPFERLSVQQLSSDNTLLIKPADKGGAIVVMDRTDYLEEAYRQLSDVEVYKVITHNPLDTIAYKIKNLLEFHEHECTIDKKLKNFLSKTDPITLVFYLLPKIHKRLFKLPGCPIVALTDSILAPLAIVLDKILTPLVKQTRSFILDTNDFLKVIKTLSSLPFSSVLVSWDVSSLYTSITHDKGLLAIDRLLNEAGTGTKIWQFCADLLNLVLKENYFMFKDTFYVQQQGTAMGSNVAPPYAIAYMSSFENDFVYSHLLFQAHSCVWRRFIDDIFCIWDGPIESLLSFDQ</sequence>
<protein>
    <recommendedName>
        <fullName evidence="1">Reverse transcriptase domain-containing protein</fullName>
    </recommendedName>
</protein>
<dbReference type="EMBL" id="CAUEEQ010052247">
    <property type="protein sequence ID" value="CAJ0961286.1"/>
    <property type="molecule type" value="Genomic_DNA"/>
</dbReference>
<feature type="domain" description="Reverse transcriptase" evidence="1">
    <location>
        <begin position="101"/>
        <end position="310"/>
    </location>
</feature>
<organism evidence="2 3">
    <name type="scientific">Ranitomeya imitator</name>
    <name type="common">mimic poison frog</name>
    <dbReference type="NCBI Taxonomy" id="111125"/>
    <lineage>
        <taxon>Eukaryota</taxon>
        <taxon>Metazoa</taxon>
        <taxon>Chordata</taxon>
        <taxon>Craniata</taxon>
        <taxon>Vertebrata</taxon>
        <taxon>Euteleostomi</taxon>
        <taxon>Amphibia</taxon>
        <taxon>Batrachia</taxon>
        <taxon>Anura</taxon>
        <taxon>Neobatrachia</taxon>
        <taxon>Hyloidea</taxon>
        <taxon>Dendrobatidae</taxon>
        <taxon>Dendrobatinae</taxon>
        <taxon>Ranitomeya</taxon>
    </lineage>
</organism>
<proteinExistence type="predicted"/>
<reference evidence="2" key="1">
    <citation type="submission" date="2023-07" db="EMBL/GenBank/DDBJ databases">
        <authorList>
            <person name="Stuckert A."/>
        </authorList>
    </citation>
    <scope>NUCLEOTIDE SEQUENCE</scope>
</reference>